<keyword evidence="7" id="KW-1185">Reference proteome</keyword>
<dbReference type="Pfam" id="PF04191">
    <property type="entry name" value="PEMT"/>
    <property type="match status" value="1"/>
</dbReference>
<dbReference type="EMBL" id="JAPOHA010000004">
    <property type="protein sequence ID" value="MCY1713571.1"/>
    <property type="molecule type" value="Genomic_DNA"/>
</dbReference>
<name>A0ABT4BRP8_9FIRM</name>
<sequence>MIRWVGAGLCILGLFLFLSALISFGMSLRVGIDKDHPGPLVTSGAFAISRNPLYIAFGLVLIGIFFIFPNSILFLYLIAGLWLLNRQVLREEDSLKKIYGEEYRSYCKKVRRYL</sequence>
<evidence type="ECO:0000256" key="5">
    <source>
        <dbReference type="SAM" id="Phobius"/>
    </source>
</evidence>
<evidence type="ECO:0000256" key="3">
    <source>
        <dbReference type="ARBA" id="ARBA00022989"/>
    </source>
</evidence>
<dbReference type="PANTHER" id="PTHR12714">
    <property type="entry name" value="PROTEIN-S ISOPRENYLCYSTEINE O-METHYLTRANSFERASE"/>
    <property type="match status" value="1"/>
</dbReference>
<protein>
    <submittedName>
        <fullName evidence="6">Isoprenylcysteine carboxylmethyltransferase family protein</fullName>
    </submittedName>
</protein>
<dbReference type="Gene3D" id="1.20.120.1630">
    <property type="match status" value="1"/>
</dbReference>
<evidence type="ECO:0000256" key="2">
    <source>
        <dbReference type="ARBA" id="ARBA00022692"/>
    </source>
</evidence>
<proteinExistence type="predicted"/>
<comment type="subcellular location">
    <subcellularLocation>
        <location evidence="1">Endomembrane system</location>
        <topology evidence="1">Multi-pass membrane protein</topology>
    </subcellularLocation>
</comment>
<dbReference type="PANTHER" id="PTHR12714:SF9">
    <property type="entry name" value="PROTEIN-S-ISOPRENYLCYSTEINE O-METHYLTRANSFERASE"/>
    <property type="match status" value="1"/>
</dbReference>
<keyword evidence="2 5" id="KW-0812">Transmembrane</keyword>
<keyword evidence="4 5" id="KW-0472">Membrane</keyword>
<reference evidence="6 7" key="1">
    <citation type="submission" date="2022-11" db="EMBL/GenBank/DDBJ databases">
        <authorList>
            <person name="Caiyu Z."/>
        </authorList>
    </citation>
    <scope>NUCLEOTIDE SEQUENCE [LARGE SCALE GENOMIC DNA]</scope>
    <source>
        <strain evidence="6 7">YR-4</strain>
    </source>
</reference>
<comment type="caution">
    <text evidence="6">The sequence shown here is derived from an EMBL/GenBank/DDBJ whole genome shotgun (WGS) entry which is preliminary data.</text>
</comment>
<feature type="transmembrane region" description="Helical" evidence="5">
    <location>
        <begin position="53"/>
        <end position="84"/>
    </location>
</feature>
<dbReference type="InterPro" id="IPR007318">
    <property type="entry name" value="Phopholipid_MeTrfase"/>
</dbReference>
<evidence type="ECO:0000256" key="1">
    <source>
        <dbReference type="ARBA" id="ARBA00004127"/>
    </source>
</evidence>
<evidence type="ECO:0000313" key="6">
    <source>
        <dbReference type="EMBL" id="MCY1713571.1"/>
    </source>
</evidence>
<keyword evidence="3 5" id="KW-1133">Transmembrane helix</keyword>
<dbReference type="Proteomes" id="UP001082703">
    <property type="component" value="Unassembled WGS sequence"/>
</dbReference>
<evidence type="ECO:0000313" key="7">
    <source>
        <dbReference type="Proteomes" id="UP001082703"/>
    </source>
</evidence>
<gene>
    <name evidence="6" type="ORF">OUY18_04780</name>
</gene>
<organism evidence="6 7">
    <name type="scientific">Caproiciproducens galactitolivorans</name>
    <dbReference type="NCBI Taxonomy" id="642589"/>
    <lineage>
        <taxon>Bacteria</taxon>
        <taxon>Bacillati</taxon>
        <taxon>Bacillota</taxon>
        <taxon>Clostridia</taxon>
        <taxon>Eubacteriales</taxon>
        <taxon>Acutalibacteraceae</taxon>
        <taxon>Caproiciproducens</taxon>
    </lineage>
</organism>
<accession>A0ABT4BRP8</accession>
<evidence type="ECO:0000256" key="4">
    <source>
        <dbReference type="ARBA" id="ARBA00023136"/>
    </source>
</evidence>